<protein>
    <submittedName>
        <fullName evidence="2">Uncharacterized protein</fullName>
    </submittedName>
</protein>
<organism evidence="2 3">
    <name type="scientific">Elysia marginata</name>
    <dbReference type="NCBI Taxonomy" id="1093978"/>
    <lineage>
        <taxon>Eukaryota</taxon>
        <taxon>Metazoa</taxon>
        <taxon>Spiralia</taxon>
        <taxon>Lophotrochozoa</taxon>
        <taxon>Mollusca</taxon>
        <taxon>Gastropoda</taxon>
        <taxon>Heterobranchia</taxon>
        <taxon>Euthyneura</taxon>
        <taxon>Panpulmonata</taxon>
        <taxon>Sacoglossa</taxon>
        <taxon>Placobranchoidea</taxon>
        <taxon>Plakobranchidae</taxon>
        <taxon>Elysia</taxon>
    </lineage>
</organism>
<keyword evidence="3" id="KW-1185">Reference proteome</keyword>
<evidence type="ECO:0000313" key="3">
    <source>
        <dbReference type="Proteomes" id="UP000762676"/>
    </source>
</evidence>
<name>A0AAV4IHH3_9GAST</name>
<feature type="region of interest" description="Disordered" evidence="1">
    <location>
        <begin position="109"/>
        <end position="160"/>
    </location>
</feature>
<dbReference type="AlphaFoldDB" id="A0AAV4IHH3"/>
<reference evidence="2 3" key="1">
    <citation type="journal article" date="2021" name="Elife">
        <title>Chloroplast acquisition without the gene transfer in kleptoplastic sea slugs, Plakobranchus ocellatus.</title>
        <authorList>
            <person name="Maeda T."/>
            <person name="Takahashi S."/>
            <person name="Yoshida T."/>
            <person name="Shimamura S."/>
            <person name="Takaki Y."/>
            <person name="Nagai Y."/>
            <person name="Toyoda A."/>
            <person name="Suzuki Y."/>
            <person name="Arimoto A."/>
            <person name="Ishii H."/>
            <person name="Satoh N."/>
            <person name="Nishiyama T."/>
            <person name="Hasebe M."/>
            <person name="Maruyama T."/>
            <person name="Minagawa J."/>
            <person name="Obokata J."/>
            <person name="Shigenobu S."/>
        </authorList>
    </citation>
    <scope>NUCLEOTIDE SEQUENCE [LARGE SCALE GENOMIC DNA]</scope>
</reference>
<accession>A0AAV4IHH3</accession>
<sequence length="203" mass="22162">MQTRCKPTLTRYYPTQPCCSVISSFDVHSDVAAKLIKCERCRRVDIKLRVCPESRSTPTLGGSTTLCARGTYGAPFVLTFKACYPPSLISFQTEFRYPAKSVHNPAVFPRINQRDSAPSRHTSMSPTPQTLSNYPMHSVETGPDLGRTQPSGLAAAPKPGRPARHQLVLSLPARCTTFYPAAAAAVAVLPDLTGLTWPPCDLR</sequence>
<evidence type="ECO:0000313" key="2">
    <source>
        <dbReference type="EMBL" id="GFS09085.1"/>
    </source>
</evidence>
<dbReference type="Proteomes" id="UP000762676">
    <property type="component" value="Unassembled WGS sequence"/>
</dbReference>
<gene>
    <name evidence="2" type="ORF">ElyMa_003029000</name>
</gene>
<feature type="compositionally biased region" description="Polar residues" evidence="1">
    <location>
        <begin position="114"/>
        <end position="135"/>
    </location>
</feature>
<proteinExistence type="predicted"/>
<dbReference type="EMBL" id="BMAT01006260">
    <property type="protein sequence ID" value="GFS09085.1"/>
    <property type="molecule type" value="Genomic_DNA"/>
</dbReference>
<comment type="caution">
    <text evidence="2">The sequence shown here is derived from an EMBL/GenBank/DDBJ whole genome shotgun (WGS) entry which is preliminary data.</text>
</comment>
<evidence type="ECO:0000256" key="1">
    <source>
        <dbReference type="SAM" id="MobiDB-lite"/>
    </source>
</evidence>